<feature type="compositionally biased region" description="Basic and acidic residues" evidence="1">
    <location>
        <begin position="223"/>
        <end position="241"/>
    </location>
</feature>
<dbReference type="Gene3D" id="1.20.1260.20">
    <property type="entry name" value="PPE superfamily"/>
    <property type="match status" value="1"/>
</dbReference>
<feature type="region of interest" description="Disordered" evidence="1">
    <location>
        <begin position="221"/>
        <end position="243"/>
    </location>
</feature>
<gene>
    <name evidence="2" type="ORF">Atai01_09150</name>
</gene>
<feature type="compositionally biased region" description="Low complexity" evidence="1">
    <location>
        <begin position="401"/>
        <end position="421"/>
    </location>
</feature>
<dbReference type="AlphaFoldDB" id="A0A9W6VF97"/>
<evidence type="ECO:0000313" key="3">
    <source>
        <dbReference type="Proteomes" id="UP001165136"/>
    </source>
</evidence>
<feature type="compositionally biased region" description="Gly residues" evidence="1">
    <location>
        <begin position="422"/>
        <end position="435"/>
    </location>
</feature>
<dbReference type="Proteomes" id="UP001165136">
    <property type="component" value="Unassembled WGS sequence"/>
</dbReference>
<organism evidence="2 3">
    <name type="scientific">Amycolatopsis taiwanensis</name>
    <dbReference type="NCBI Taxonomy" id="342230"/>
    <lineage>
        <taxon>Bacteria</taxon>
        <taxon>Bacillati</taxon>
        <taxon>Actinomycetota</taxon>
        <taxon>Actinomycetes</taxon>
        <taxon>Pseudonocardiales</taxon>
        <taxon>Pseudonocardiaceae</taxon>
        <taxon>Amycolatopsis</taxon>
    </lineage>
</organism>
<feature type="region of interest" description="Disordered" evidence="1">
    <location>
        <begin position="257"/>
        <end position="468"/>
    </location>
</feature>
<accession>A0A9W6VF97</accession>
<dbReference type="RefSeq" id="WP_285485981.1">
    <property type="nucleotide sequence ID" value="NZ_BSTI01000002.1"/>
</dbReference>
<proteinExistence type="predicted"/>
<evidence type="ECO:0000313" key="2">
    <source>
        <dbReference type="EMBL" id="GLY64296.1"/>
    </source>
</evidence>
<protein>
    <recommendedName>
        <fullName evidence="4">PPE family domain-containing protein</fullName>
    </recommendedName>
</protein>
<evidence type="ECO:0000256" key="1">
    <source>
        <dbReference type="SAM" id="MobiDB-lite"/>
    </source>
</evidence>
<dbReference type="InterPro" id="IPR038332">
    <property type="entry name" value="PPE_sf"/>
</dbReference>
<feature type="compositionally biased region" description="Gly residues" evidence="1">
    <location>
        <begin position="362"/>
        <end position="384"/>
    </location>
</feature>
<keyword evidence="3" id="KW-1185">Reference proteome</keyword>
<reference evidence="2" key="1">
    <citation type="submission" date="2023-03" db="EMBL/GenBank/DDBJ databases">
        <title>Amycolatopsis taiwanensis NBRC 103393.</title>
        <authorList>
            <person name="Ichikawa N."/>
            <person name="Sato H."/>
            <person name="Tonouchi N."/>
        </authorList>
    </citation>
    <scope>NUCLEOTIDE SEQUENCE</scope>
    <source>
        <strain evidence="2">NBRC 103393</strain>
    </source>
</reference>
<sequence>MSLLSWVGDRFKDAVGAVGQAEQWLEQRISDAENWVAHVFDGYPEAQAMSIPEIVRQIQSGYGSRDLHEGAQSTRDQSNSQMAISDVAHDLVQRLEAAWSGQGADAARENIRPLAVSADDASRTLSSNRQHIQTQADMFDQIRNSLLPMADPAPEKNWYDNFVPWTTDAEKAVEQYNRQLEQNRQIYDQYHQSSATVQQGIQVDYGNLPDAQDALVSTFQLDGDSRQDQDGGAQDYRDRGSTHGVADRYQAPVGADNYSLPAASVHPTSGTTGQPGYSMPPTSGTTGQPGYSMPPTSGTTGQPGYSMPSTGGDSDVTSTAGYLPTRNTAAHQPSGSGPSTLGPASGGGTDPSSGLPAAGFAPIGGGTGGGGHGTSGGASGGAGAAGALQAGPRVGAGESGGYASRPGSAGAAGAAGRSGMSGMAGMGGARGAGQGGDDEEHETKYLVDEDGDEIFGTDERTAPPVIGL</sequence>
<comment type="caution">
    <text evidence="2">The sequence shown here is derived from an EMBL/GenBank/DDBJ whole genome shotgun (WGS) entry which is preliminary data.</text>
</comment>
<dbReference type="EMBL" id="BSTI01000002">
    <property type="protein sequence ID" value="GLY64296.1"/>
    <property type="molecule type" value="Genomic_DNA"/>
</dbReference>
<name>A0A9W6VF97_9PSEU</name>
<evidence type="ECO:0008006" key="4">
    <source>
        <dbReference type="Google" id="ProtNLM"/>
    </source>
</evidence>
<feature type="compositionally biased region" description="Polar residues" evidence="1">
    <location>
        <begin position="266"/>
        <end position="339"/>
    </location>
</feature>